<organism evidence="3 5">
    <name type="scientific">Clostridium formicaceticum</name>
    <dbReference type="NCBI Taxonomy" id="1497"/>
    <lineage>
        <taxon>Bacteria</taxon>
        <taxon>Bacillati</taxon>
        <taxon>Bacillota</taxon>
        <taxon>Clostridia</taxon>
        <taxon>Eubacteriales</taxon>
        <taxon>Clostridiaceae</taxon>
        <taxon>Clostridium</taxon>
    </lineage>
</organism>
<dbReference type="InterPro" id="IPR028082">
    <property type="entry name" value="Peripla_BP_I"/>
</dbReference>
<dbReference type="PROSITE" id="PS51257">
    <property type="entry name" value="PROKAR_LIPOPROTEIN"/>
    <property type="match status" value="1"/>
</dbReference>
<dbReference type="EMBL" id="CP020559">
    <property type="protein sequence ID" value="ARE88642.1"/>
    <property type="molecule type" value="Genomic_DNA"/>
</dbReference>
<reference evidence="3 5" key="2">
    <citation type="submission" date="2017-03" db="EMBL/GenBank/DDBJ databases">
        <title>Complete sequence of Clostridium formicaceticum DSM 92.</title>
        <authorList>
            <person name="Poehlein A."/>
            <person name="Karl M."/>
            <person name="Bengelsdorf F.R."/>
            <person name="Duerre P."/>
            <person name="Daniel R."/>
        </authorList>
    </citation>
    <scope>NUCLEOTIDE SEQUENCE [LARGE SCALE GENOMIC DNA]</scope>
    <source>
        <strain evidence="3 5">DSM 92</strain>
    </source>
</reference>
<keyword evidence="1" id="KW-0732">Signal</keyword>
<dbReference type="RefSeq" id="WP_070972542.1">
    <property type="nucleotide sequence ID" value="NZ_CP017603.1"/>
</dbReference>
<gene>
    <name evidence="2" type="ORF">BJL90_20365</name>
    <name evidence="3" type="ORF">CLFO_30480</name>
</gene>
<dbReference type="EMBL" id="CP017603">
    <property type="protein sequence ID" value="AOY78009.1"/>
    <property type="molecule type" value="Genomic_DNA"/>
</dbReference>
<name>A0AAC9RN53_9CLOT</name>
<feature type="chain" id="PRO_5042077405" evidence="1">
    <location>
        <begin position="23"/>
        <end position="333"/>
    </location>
</feature>
<dbReference type="Proteomes" id="UP000177894">
    <property type="component" value="Chromosome"/>
</dbReference>
<dbReference type="Gene3D" id="3.40.50.2300">
    <property type="match status" value="2"/>
</dbReference>
<evidence type="ECO:0000313" key="5">
    <source>
        <dbReference type="Proteomes" id="UP000192478"/>
    </source>
</evidence>
<dbReference type="KEGG" id="cfm:BJL90_20365"/>
<evidence type="ECO:0000313" key="3">
    <source>
        <dbReference type="EMBL" id="ARE88642.1"/>
    </source>
</evidence>
<keyword evidence="4" id="KW-1185">Reference proteome</keyword>
<dbReference type="AlphaFoldDB" id="A0AAC9RN53"/>
<reference evidence="2 4" key="1">
    <citation type="submission" date="2016-10" db="EMBL/GenBank/DDBJ databases">
        <title>Complete Genome Sequence of Acetogen Clostridium formicoaceticum ATCC 27076.</title>
        <authorList>
            <person name="Bao T."/>
            <person name="Cheng C."/>
            <person name="Zhao J."/>
            <person name="Yang S.-T."/>
            <person name="Wang J."/>
            <person name="Wang M."/>
        </authorList>
    </citation>
    <scope>NUCLEOTIDE SEQUENCE [LARGE SCALE GENOMIC DNA]</scope>
    <source>
        <strain evidence="2 4">ATCC 27076</strain>
    </source>
</reference>
<dbReference type="Pfam" id="PF04392">
    <property type="entry name" value="ABC_sub_bind"/>
    <property type="match status" value="1"/>
</dbReference>
<feature type="signal peptide" evidence="1">
    <location>
        <begin position="1"/>
        <end position="22"/>
    </location>
</feature>
<proteinExistence type="predicted"/>
<dbReference type="CDD" id="cd06325">
    <property type="entry name" value="PBP1_ABC_unchar_transporter"/>
    <property type="match status" value="1"/>
</dbReference>
<dbReference type="PANTHER" id="PTHR35271">
    <property type="entry name" value="ABC TRANSPORTER, SUBSTRATE-BINDING LIPOPROTEIN-RELATED"/>
    <property type="match status" value="1"/>
</dbReference>
<accession>A0AAC9RN53</accession>
<evidence type="ECO:0000256" key="1">
    <source>
        <dbReference type="SAM" id="SignalP"/>
    </source>
</evidence>
<evidence type="ECO:0000313" key="2">
    <source>
        <dbReference type="EMBL" id="AOY78009.1"/>
    </source>
</evidence>
<dbReference type="Proteomes" id="UP000192478">
    <property type="component" value="Chromosome"/>
</dbReference>
<dbReference type="PANTHER" id="PTHR35271:SF1">
    <property type="entry name" value="ABC TRANSPORTER, SUBSTRATE-BINDING LIPOPROTEIN"/>
    <property type="match status" value="1"/>
</dbReference>
<dbReference type="InterPro" id="IPR007487">
    <property type="entry name" value="ABC_transpt-TYRBP-like"/>
</dbReference>
<protein>
    <submittedName>
        <fullName evidence="3">ABC transporter substrate binding protein</fullName>
    </submittedName>
</protein>
<evidence type="ECO:0000313" key="4">
    <source>
        <dbReference type="Proteomes" id="UP000177894"/>
    </source>
</evidence>
<dbReference type="SUPFAM" id="SSF53822">
    <property type="entry name" value="Periplasmic binding protein-like I"/>
    <property type="match status" value="1"/>
</dbReference>
<sequence length="333" mass="35335">MKKILSSLLVMIMILGVLTACSSNTGSSGSETSSEAKVFKIGIIQPMDHPSLNQIRETIISELEVLASNDEIKIEIDFKNANGDMSLLPSIMQNMLSSGVDMLVPIGTAPAQAAKASTTTVPIVFSAVSNPIEAGIVSAFEETTGNITGVSNSIAIEDIFELANALTPDVKVFGFIYNSSEINSATGIDRAKAYCDEHGIAYKEATITSTADLQQAATSLVGSVDAFFTPNDNTVASAMPTYLQVAMDANLPTYVGADSMVIDGGLATVGIDYTVLGKQTVLMISRILQGETIEENHVEQIAEYAKMININTAEELGITISEELMQEFVIIGE</sequence>